<dbReference type="Gene3D" id="3.20.20.150">
    <property type="entry name" value="Divalent-metal-dependent TIM barrel enzymes"/>
    <property type="match status" value="1"/>
</dbReference>
<evidence type="ECO:0000259" key="1">
    <source>
        <dbReference type="Pfam" id="PF01261"/>
    </source>
</evidence>
<dbReference type="InterPro" id="IPR036237">
    <property type="entry name" value="Xyl_isomerase-like_sf"/>
</dbReference>
<dbReference type="SUPFAM" id="SSF51658">
    <property type="entry name" value="Xylose isomerase-like"/>
    <property type="match status" value="1"/>
</dbReference>
<proteinExistence type="predicted"/>
<gene>
    <name evidence="2" type="ORF">GJQ57_20525</name>
</gene>
<evidence type="ECO:0000313" key="2">
    <source>
        <dbReference type="EMBL" id="MRT01035.1"/>
    </source>
</evidence>
<dbReference type="Pfam" id="PF01261">
    <property type="entry name" value="AP_endonuc_2"/>
    <property type="match status" value="1"/>
</dbReference>
<accession>A0A7X2HQX6</accession>
<dbReference type="Proteomes" id="UP000441032">
    <property type="component" value="Unassembled WGS sequence"/>
</dbReference>
<organism evidence="2 3">
    <name type="scientific">Ralstonia pickettii</name>
    <name type="common">Burkholderia pickettii</name>
    <dbReference type="NCBI Taxonomy" id="329"/>
    <lineage>
        <taxon>Bacteria</taxon>
        <taxon>Pseudomonadati</taxon>
        <taxon>Pseudomonadota</taxon>
        <taxon>Betaproteobacteria</taxon>
        <taxon>Burkholderiales</taxon>
        <taxon>Burkholderiaceae</taxon>
        <taxon>Ralstonia</taxon>
    </lineage>
</organism>
<name>A0A7X2HQX6_RALPI</name>
<dbReference type="EMBL" id="WJYN01000009">
    <property type="protein sequence ID" value="MRT01035.1"/>
    <property type="molecule type" value="Genomic_DNA"/>
</dbReference>
<dbReference type="InterPro" id="IPR013022">
    <property type="entry name" value="Xyl_isomerase-like_TIM-brl"/>
</dbReference>
<evidence type="ECO:0000313" key="3">
    <source>
        <dbReference type="Proteomes" id="UP000441032"/>
    </source>
</evidence>
<dbReference type="RefSeq" id="WP_154208318.1">
    <property type="nucleotide sequence ID" value="NZ_WJYN01000009.1"/>
</dbReference>
<protein>
    <submittedName>
        <fullName evidence="2">TIM barrel protein</fullName>
    </submittedName>
</protein>
<feature type="domain" description="Xylose isomerase-like TIM barrel" evidence="1">
    <location>
        <begin position="27"/>
        <end position="234"/>
    </location>
</feature>
<reference evidence="2 3" key="1">
    <citation type="submission" date="2019-11" db="EMBL/GenBank/DDBJ databases">
        <title>Phenotypic characterization of an OXA-22 and OXA-60 co-producing Ralstonia pickettii clinical strain.</title>
        <authorList>
            <person name="He F."/>
        </authorList>
    </citation>
    <scope>NUCLEOTIDE SEQUENCE [LARGE SCALE GENOMIC DNA]</scope>
    <source>
        <strain evidence="2 3">PSLESD1</strain>
    </source>
</reference>
<sequence length="256" mass="26295">MAEIVIVASAFGVAQVLEQGHHVYVPLAASVGAAGFEVRRELLPVGLDGTVSTDALVALGRLITAHGLWAVYSTPATLYTDDGALDAGAICGALVEAQTLGARIVKFQLGGFTGDASAEALAQLLQGARARILVENGQQAVGGSLSQFSDLFSALKAAGLNDMLGMTFDIGNWEWAGEAPLTCAQALAPYVEYIHCKSVAGEGARRFAVAPAGNDAGFAAVLAALPGDVPRGIEFPFNAVDPAADAHQHVVWLKAA</sequence>
<dbReference type="AlphaFoldDB" id="A0A7X2HQX6"/>
<comment type="caution">
    <text evidence="2">The sequence shown here is derived from an EMBL/GenBank/DDBJ whole genome shotgun (WGS) entry which is preliminary data.</text>
</comment>